<protein>
    <recommendedName>
        <fullName evidence="2">Nitroreductase domain-containing protein</fullName>
    </recommendedName>
</protein>
<dbReference type="PANTHER" id="PTHR43745">
    <property type="entry name" value="NITROREDUCTASE MJ1384-RELATED"/>
    <property type="match status" value="1"/>
</dbReference>
<proteinExistence type="predicted"/>
<dbReference type="SUPFAM" id="SSF55469">
    <property type="entry name" value="FMN-dependent nitroreductase-like"/>
    <property type="match status" value="2"/>
</dbReference>
<feature type="compositionally biased region" description="Basic and acidic residues" evidence="1">
    <location>
        <begin position="269"/>
        <end position="290"/>
    </location>
</feature>
<feature type="domain" description="Nitroreductase" evidence="2">
    <location>
        <begin position="377"/>
        <end position="553"/>
    </location>
</feature>
<feature type="region of interest" description="Disordered" evidence="1">
    <location>
        <begin position="333"/>
        <end position="363"/>
    </location>
</feature>
<evidence type="ECO:0000256" key="1">
    <source>
        <dbReference type="SAM" id="MobiDB-lite"/>
    </source>
</evidence>
<dbReference type="InterPro" id="IPR052544">
    <property type="entry name" value="Bacteriocin_Proc_Enz"/>
</dbReference>
<dbReference type="RefSeq" id="WP_344049611.1">
    <property type="nucleotide sequence ID" value="NZ_BAAAHG010000017.1"/>
</dbReference>
<name>A0ABN1NNB5_9ACTN</name>
<keyword evidence="4" id="KW-1185">Reference proteome</keyword>
<dbReference type="InterPro" id="IPR000415">
    <property type="entry name" value="Nitroreductase-like"/>
</dbReference>
<dbReference type="EMBL" id="BAAAHG010000017">
    <property type="protein sequence ID" value="GAA0913113.1"/>
    <property type="molecule type" value="Genomic_DNA"/>
</dbReference>
<dbReference type="Proteomes" id="UP001501005">
    <property type="component" value="Unassembled WGS sequence"/>
</dbReference>
<organism evidence="3 4">
    <name type="scientific">Streptomyces thermoalcalitolerans</name>
    <dbReference type="NCBI Taxonomy" id="65605"/>
    <lineage>
        <taxon>Bacteria</taxon>
        <taxon>Bacillati</taxon>
        <taxon>Actinomycetota</taxon>
        <taxon>Actinomycetes</taxon>
        <taxon>Kitasatosporales</taxon>
        <taxon>Streptomycetaceae</taxon>
        <taxon>Streptomyces</taxon>
    </lineage>
</organism>
<dbReference type="PANTHER" id="PTHR43745:SF2">
    <property type="entry name" value="NITROREDUCTASE MJ1384-RELATED"/>
    <property type="match status" value="1"/>
</dbReference>
<evidence type="ECO:0000313" key="3">
    <source>
        <dbReference type="EMBL" id="GAA0913113.1"/>
    </source>
</evidence>
<feature type="region of interest" description="Disordered" evidence="1">
    <location>
        <begin position="261"/>
        <end position="290"/>
    </location>
</feature>
<evidence type="ECO:0000313" key="4">
    <source>
        <dbReference type="Proteomes" id="UP001501005"/>
    </source>
</evidence>
<evidence type="ECO:0000259" key="2">
    <source>
        <dbReference type="Pfam" id="PF00881"/>
    </source>
</evidence>
<comment type="caution">
    <text evidence="3">The sequence shown here is derived from an EMBL/GenBank/DDBJ whole genome shotgun (WGS) entry which is preliminary data.</text>
</comment>
<sequence length="566" mass="60953">MGYAHEYAHAVLHRGRVPMEPTDHVVNWADGPRKGKYYPNAEAFALPGTEDLADVPMAPGLLPGAAGERAADGPAGFSLPLLAAMLKDSYGLTGRRLGIQANTDLPGLPFYTHANWSRGTAGGGGLYPVSIHWASGPSGPLTPGLHYYDVHRHALQRLLAGDVTDRVRDALGPDAPSEALDTDQYLLLGIKYWQNSFKYNSFSFHVVCTDLGTLVQTWRIWAAARGLRISPVLWFDEPRLNELLGVTGEEETVFAVVPLHWDTPAPGRDTGRQDPPRTDPRHRPAVRHRDVERSRTLLEFAALRAMHQATLEGATNRPAPGALAAAAALPFDTDDDADSADSDAHDDTGGGTGKGTGVRMALPAPVLPDTGVRRALRDRRSSFGRFDARRRLDSAHLSAVLAACAETRLAGDTDPSGELRLTRLYAFVNHVEGVEQGAYAYDPDRGELRLVTAGPQGSFLQRNYFLANYNLEQAGAVLVPTVRTTAVLDALGDRGYRLALGTVGAVSQSFYLAASALGLGAGVALGFDNVSFVERLGLEDCDEAPLLIMALGHERPDPADFRHEIA</sequence>
<dbReference type="Gene3D" id="3.40.109.10">
    <property type="entry name" value="NADH Oxidase"/>
    <property type="match status" value="2"/>
</dbReference>
<dbReference type="Pfam" id="PF00881">
    <property type="entry name" value="Nitroreductase"/>
    <property type="match status" value="1"/>
</dbReference>
<dbReference type="InterPro" id="IPR029479">
    <property type="entry name" value="Nitroreductase"/>
</dbReference>
<gene>
    <name evidence="3" type="ORF">GCM10009549_25980</name>
</gene>
<reference evidence="3 4" key="1">
    <citation type="journal article" date="2019" name="Int. J. Syst. Evol. Microbiol.">
        <title>The Global Catalogue of Microorganisms (GCM) 10K type strain sequencing project: providing services to taxonomists for standard genome sequencing and annotation.</title>
        <authorList>
            <consortium name="The Broad Institute Genomics Platform"/>
            <consortium name="The Broad Institute Genome Sequencing Center for Infectious Disease"/>
            <person name="Wu L."/>
            <person name="Ma J."/>
        </authorList>
    </citation>
    <scope>NUCLEOTIDE SEQUENCE [LARGE SCALE GENOMIC DNA]</scope>
    <source>
        <strain evidence="3 4">JCM 10673</strain>
    </source>
</reference>
<accession>A0ABN1NNB5</accession>